<proteinExistence type="predicted"/>
<dbReference type="AlphaFoldDB" id="A0A263D9B8"/>
<feature type="signal peptide" evidence="1">
    <location>
        <begin position="1"/>
        <end position="32"/>
    </location>
</feature>
<dbReference type="PROSITE" id="PS51257">
    <property type="entry name" value="PROKAR_LIPOPROTEIN"/>
    <property type="match status" value="1"/>
</dbReference>
<sequence>MVTVRRNPAAIGGTLLLLSLTFLSLTGCGSEAGPKTAQPMQDPGPASMAERIDLQMNDPCFLRPEEQHAPGCAKYVTQLGSVPGGAQKYAGTTQPELVEAGRRLDAAIAAYRNRGCAETDAPDCGSALTDVAATLTEVDAKLVSVLPAGG</sequence>
<accession>A0A263D9B8</accession>
<comment type="caution">
    <text evidence="2">The sequence shown here is derived from an EMBL/GenBank/DDBJ whole genome shotgun (WGS) entry which is preliminary data.</text>
</comment>
<gene>
    <name evidence="2" type="ORF">CFN78_02795</name>
</gene>
<keyword evidence="3" id="KW-1185">Reference proteome</keyword>
<evidence type="ECO:0000313" key="2">
    <source>
        <dbReference type="EMBL" id="OZM75112.1"/>
    </source>
</evidence>
<evidence type="ECO:0008006" key="4">
    <source>
        <dbReference type="Google" id="ProtNLM"/>
    </source>
</evidence>
<protein>
    <recommendedName>
        <fullName evidence="4">Secreted protein</fullName>
    </recommendedName>
</protein>
<organism evidence="2 3">
    <name type="scientific">Amycolatopsis antarctica</name>
    <dbReference type="NCBI Taxonomy" id="1854586"/>
    <lineage>
        <taxon>Bacteria</taxon>
        <taxon>Bacillati</taxon>
        <taxon>Actinomycetota</taxon>
        <taxon>Actinomycetes</taxon>
        <taxon>Pseudonocardiales</taxon>
        <taxon>Pseudonocardiaceae</taxon>
        <taxon>Amycolatopsis</taxon>
    </lineage>
</organism>
<reference evidence="2 3" key="1">
    <citation type="submission" date="2017-07" db="EMBL/GenBank/DDBJ databases">
        <title>Amycolatopsis antarcticus sp. nov., isolated from the surface of an Antarcticus brown macroalga.</title>
        <authorList>
            <person name="Wang J."/>
            <person name="Leiva S."/>
            <person name="Huang J."/>
            <person name="Huang Y."/>
        </authorList>
    </citation>
    <scope>NUCLEOTIDE SEQUENCE [LARGE SCALE GENOMIC DNA]</scope>
    <source>
        <strain evidence="2 3">AU-G6</strain>
    </source>
</reference>
<dbReference type="EMBL" id="NKYE01000001">
    <property type="protein sequence ID" value="OZM75112.1"/>
    <property type="molecule type" value="Genomic_DNA"/>
</dbReference>
<keyword evidence="1" id="KW-0732">Signal</keyword>
<name>A0A263D9B8_9PSEU</name>
<dbReference type="InParanoid" id="A0A263D9B8"/>
<dbReference type="Proteomes" id="UP000242444">
    <property type="component" value="Unassembled WGS sequence"/>
</dbReference>
<evidence type="ECO:0000256" key="1">
    <source>
        <dbReference type="SAM" id="SignalP"/>
    </source>
</evidence>
<evidence type="ECO:0000313" key="3">
    <source>
        <dbReference type="Proteomes" id="UP000242444"/>
    </source>
</evidence>
<feature type="chain" id="PRO_5012876293" description="Secreted protein" evidence="1">
    <location>
        <begin position="33"/>
        <end position="150"/>
    </location>
</feature>